<dbReference type="InterPro" id="IPR020846">
    <property type="entry name" value="MFS_dom"/>
</dbReference>
<dbReference type="Pfam" id="PF07690">
    <property type="entry name" value="MFS_1"/>
    <property type="match status" value="1"/>
</dbReference>
<evidence type="ECO:0000256" key="4">
    <source>
        <dbReference type="ARBA" id="ARBA00023136"/>
    </source>
</evidence>
<gene>
    <name evidence="7" type="ORF">SAMN05216219_0886</name>
</gene>
<reference evidence="8" key="1">
    <citation type="submission" date="2016-10" db="EMBL/GenBank/DDBJ databases">
        <authorList>
            <person name="Varghese N."/>
            <person name="Submissions S."/>
        </authorList>
    </citation>
    <scope>NUCLEOTIDE SEQUENCE [LARGE SCALE GENOMIC DNA]</scope>
    <source>
        <strain evidence="8">CGMCC 1.11101</strain>
    </source>
</reference>
<dbReference type="OrthoDB" id="9776171at2"/>
<dbReference type="PANTHER" id="PTHR23534:SF1">
    <property type="entry name" value="MAJOR FACILITATOR SUPERFAMILY PROTEIN"/>
    <property type="match status" value="1"/>
</dbReference>
<dbReference type="PANTHER" id="PTHR23534">
    <property type="entry name" value="MFS PERMEASE"/>
    <property type="match status" value="1"/>
</dbReference>
<dbReference type="Gene3D" id="1.20.1250.20">
    <property type="entry name" value="MFS general substrate transporter like domains"/>
    <property type="match status" value="1"/>
</dbReference>
<protein>
    <submittedName>
        <fullName evidence="7">Predicted arabinose efflux permease, MFS family</fullName>
    </submittedName>
</protein>
<feature type="transmembrane region" description="Helical" evidence="5">
    <location>
        <begin position="182"/>
        <end position="200"/>
    </location>
</feature>
<accession>A0A1I4ZLG8</accession>
<feature type="domain" description="Major facilitator superfamily (MFS) profile" evidence="6">
    <location>
        <begin position="18"/>
        <end position="409"/>
    </location>
</feature>
<dbReference type="AlphaFoldDB" id="A0A1I4ZLG8"/>
<dbReference type="STRING" id="995034.SAMN05216219_0886"/>
<dbReference type="SUPFAM" id="SSF103473">
    <property type="entry name" value="MFS general substrate transporter"/>
    <property type="match status" value="1"/>
</dbReference>
<evidence type="ECO:0000256" key="1">
    <source>
        <dbReference type="ARBA" id="ARBA00004651"/>
    </source>
</evidence>
<keyword evidence="8" id="KW-1185">Reference proteome</keyword>
<feature type="transmembrane region" description="Helical" evidence="5">
    <location>
        <begin position="111"/>
        <end position="132"/>
    </location>
</feature>
<evidence type="ECO:0000256" key="3">
    <source>
        <dbReference type="ARBA" id="ARBA00022989"/>
    </source>
</evidence>
<feature type="transmembrane region" description="Helical" evidence="5">
    <location>
        <begin position="387"/>
        <end position="405"/>
    </location>
</feature>
<keyword evidence="2 5" id="KW-0812">Transmembrane</keyword>
<name>A0A1I4ZLG8_9MICO</name>
<organism evidence="7 8">
    <name type="scientific">Mycetocola miduiensis</name>
    <dbReference type="NCBI Taxonomy" id="995034"/>
    <lineage>
        <taxon>Bacteria</taxon>
        <taxon>Bacillati</taxon>
        <taxon>Actinomycetota</taxon>
        <taxon>Actinomycetes</taxon>
        <taxon>Micrococcales</taxon>
        <taxon>Microbacteriaceae</taxon>
        <taxon>Mycetocola</taxon>
    </lineage>
</organism>
<evidence type="ECO:0000256" key="2">
    <source>
        <dbReference type="ARBA" id="ARBA00022692"/>
    </source>
</evidence>
<feature type="transmembrane region" description="Helical" evidence="5">
    <location>
        <begin position="264"/>
        <end position="288"/>
    </location>
</feature>
<evidence type="ECO:0000259" key="6">
    <source>
        <dbReference type="PROSITE" id="PS50850"/>
    </source>
</evidence>
<comment type="subcellular location">
    <subcellularLocation>
        <location evidence="1">Cell membrane</location>
        <topology evidence="1">Multi-pass membrane protein</topology>
    </subcellularLocation>
</comment>
<keyword evidence="3 5" id="KW-1133">Transmembrane helix</keyword>
<keyword evidence="4 5" id="KW-0472">Membrane</keyword>
<evidence type="ECO:0000313" key="8">
    <source>
        <dbReference type="Proteomes" id="UP000198867"/>
    </source>
</evidence>
<dbReference type="RefSeq" id="WP_090709167.1">
    <property type="nucleotide sequence ID" value="NZ_FOVM01000002.1"/>
</dbReference>
<sequence length="417" mass="41303">MSAGAIGQTEVAALQRRTVWLLSAGQVLGGFAIGATLSLGALLAADLSGSDAWSGMAATMSTLGAAIAAIPLARVAVRHGRRVALGGGAMVSALGALLTIVAASVRSFPLLLVALALLGTGAAVGLQARFAASDLATDRTRGRDLSIVVWATTVGAVIGPNLLEPGDAIGRVLGLVPLSGPFLFGITAQLLAAMVYLFALRPDPLLTARALGEAAGAAIRPAIAVSESRARERFAITAVALSHATMVAVMSMTPVHLLHHGASLTIIGLTISLHVAGMFALSPVFGILADRLGRLPVILLGQGLFVAALVTIAMGAEAASAVGVGLILLGLGWSASTVSGSALVTESTAPVRRPRVQGVSDTLMSLSGAAGGALAGPTLAVVGFDGLAVAATALVVAVVVGAVVVSRRPPAPLPASG</sequence>
<dbReference type="InterPro" id="IPR036259">
    <property type="entry name" value="MFS_trans_sf"/>
</dbReference>
<dbReference type="PROSITE" id="PS50850">
    <property type="entry name" value="MFS"/>
    <property type="match status" value="1"/>
</dbReference>
<feature type="transmembrane region" description="Helical" evidence="5">
    <location>
        <begin position="84"/>
        <end position="105"/>
    </location>
</feature>
<feature type="transmembrane region" description="Helical" evidence="5">
    <location>
        <begin position="322"/>
        <end position="343"/>
    </location>
</feature>
<evidence type="ECO:0000256" key="5">
    <source>
        <dbReference type="SAM" id="Phobius"/>
    </source>
</evidence>
<feature type="transmembrane region" description="Helical" evidence="5">
    <location>
        <begin position="234"/>
        <end position="252"/>
    </location>
</feature>
<dbReference type="Proteomes" id="UP000198867">
    <property type="component" value="Unassembled WGS sequence"/>
</dbReference>
<feature type="transmembrane region" description="Helical" evidence="5">
    <location>
        <begin position="363"/>
        <end position="381"/>
    </location>
</feature>
<dbReference type="InterPro" id="IPR011701">
    <property type="entry name" value="MFS"/>
</dbReference>
<dbReference type="GO" id="GO:0005886">
    <property type="term" value="C:plasma membrane"/>
    <property type="evidence" value="ECO:0007669"/>
    <property type="project" value="UniProtKB-SubCell"/>
</dbReference>
<dbReference type="GO" id="GO:0022857">
    <property type="term" value="F:transmembrane transporter activity"/>
    <property type="evidence" value="ECO:0007669"/>
    <property type="project" value="InterPro"/>
</dbReference>
<evidence type="ECO:0000313" key="7">
    <source>
        <dbReference type="EMBL" id="SFN50810.1"/>
    </source>
</evidence>
<feature type="transmembrane region" description="Helical" evidence="5">
    <location>
        <begin position="144"/>
        <end position="162"/>
    </location>
</feature>
<feature type="transmembrane region" description="Helical" evidence="5">
    <location>
        <begin position="56"/>
        <end position="77"/>
    </location>
</feature>
<feature type="transmembrane region" description="Helical" evidence="5">
    <location>
        <begin position="295"/>
        <end position="316"/>
    </location>
</feature>
<dbReference type="EMBL" id="FOVM01000002">
    <property type="protein sequence ID" value="SFN50810.1"/>
    <property type="molecule type" value="Genomic_DNA"/>
</dbReference>
<feature type="transmembrane region" description="Helical" evidence="5">
    <location>
        <begin position="20"/>
        <end position="44"/>
    </location>
</feature>
<proteinExistence type="predicted"/>